<dbReference type="PANTHER" id="PTHR30221">
    <property type="entry name" value="SMALL-CONDUCTANCE MECHANOSENSITIVE CHANNEL"/>
    <property type="match status" value="1"/>
</dbReference>
<keyword evidence="3 6" id="KW-0812">Transmembrane</keyword>
<dbReference type="InterPro" id="IPR010920">
    <property type="entry name" value="LSM_dom_sf"/>
</dbReference>
<evidence type="ECO:0000259" key="7">
    <source>
        <dbReference type="Pfam" id="PF00924"/>
    </source>
</evidence>
<feature type="transmembrane region" description="Helical" evidence="6">
    <location>
        <begin position="73"/>
        <end position="95"/>
    </location>
</feature>
<gene>
    <name evidence="8" type="ORF">ULMS_27960</name>
</gene>
<sequence>MINYPKQLLGTLIAIVILLFVSQLAKRVIKRFVKKKAIDPNRKKVILNLSYILFFLITCIVLIFIWGIGLKDFIFFISSILAVLGVGFFAQWSILSNLTSSIILFFNHPVRIGDRIRIVDKDYEWVGVVKDITAFFVYMRTDNNEYISFPNSLVLQKAIEMLDPLVPPPIDDFTETIIDDETKISEIE</sequence>
<evidence type="ECO:0000256" key="4">
    <source>
        <dbReference type="ARBA" id="ARBA00022989"/>
    </source>
</evidence>
<dbReference type="PANTHER" id="PTHR30221:SF8">
    <property type="entry name" value="SMALL-CONDUCTANCE MECHANOSENSITIVE CHANNEL"/>
    <property type="match status" value="1"/>
</dbReference>
<evidence type="ECO:0000256" key="6">
    <source>
        <dbReference type="SAM" id="Phobius"/>
    </source>
</evidence>
<accession>A0A5J4G0M8</accession>
<protein>
    <submittedName>
        <fullName evidence="8">Mechanosensitive ion channel protein MscS</fullName>
    </submittedName>
</protein>
<dbReference type="GO" id="GO:0016020">
    <property type="term" value="C:membrane"/>
    <property type="evidence" value="ECO:0007669"/>
    <property type="project" value="UniProtKB-SubCell"/>
</dbReference>
<dbReference type="OrthoDB" id="5705501at2"/>
<keyword evidence="5 6" id="KW-0472">Membrane</keyword>
<name>A0A5J4G0M8_9FLAO</name>
<organism evidence="8 9">
    <name type="scientific">Patiriisocius marinistellae</name>
    <dbReference type="NCBI Taxonomy" id="2494560"/>
    <lineage>
        <taxon>Bacteria</taxon>
        <taxon>Pseudomonadati</taxon>
        <taxon>Bacteroidota</taxon>
        <taxon>Flavobacteriia</taxon>
        <taxon>Flavobacteriales</taxon>
        <taxon>Flavobacteriaceae</taxon>
        <taxon>Patiriisocius</taxon>
    </lineage>
</organism>
<keyword evidence="4 6" id="KW-1133">Transmembrane helix</keyword>
<evidence type="ECO:0000313" key="9">
    <source>
        <dbReference type="Proteomes" id="UP000326994"/>
    </source>
</evidence>
<dbReference type="AlphaFoldDB" id="A0A5J4G0M8"/>
<dbReference type="RefSeq" id="WP_151895207.1">
    <property type="nucleotide sequence ID" value="NZ_BKCF01000007.1"/>
</dbReference>
<evidence type="ECO:0000313" key="8">
    <source>
        <dbReference type="EMBL" id="GEQ87288.1"/>
    </source>
</evidence>
<evidence type="ECO:0000256" key="3">
    <source>
        <dbReference type="ARBA" id="ARBA00022692"/>
    </source>
</evidence>
<reference evidence="8 9" key="1">
    <citation type="submission" date="2019-08" db="EMBL/GenBank/DDBJ databases">
        <title>Ulvibacter marinistellae sp. nov., isolated from a starfish, Patiria pectinifera.</title>
        <authorList>
            <person name="Kawano K."/>
            <person name="Ushijima N."/>
            <person name="Kihara M."/>
            <person name="Itoh H."/>
        </authorList>
    </citation>
    <scope>NUCLEOTIDE SEQUENCE [LARGE SCALE GENOMIC DNA]</scope>
    <source>
        <strain evidence="8 9">KK4</strain>
    </source>
</reference>
<dbReference type="SUPFAM" id="SSF82861">
    <property type="entry name" value="Mechanosensitive channel protein MscS (YggB), transmembrane region"/>
    <property type="match status" value="1"/>
</dbReference>
<dbReference type="InterPro" id="IPR011014">
    <property type="entry name" value="MscS_channel_TM-2"/>
</dbReference>
<feature type="transmembrane region" description="Helical" evidence="6">
    <location>
        <begin position="6"/>
        <end position="25"/>
    </location>
</feature>
<dbReference type="Proteomes" id="UP000326994">
    <property type="component" value="Unassembled WGS sequence"/>
</dbReference>
<proteinExistence type="inferred from homology"/>
<comment type="subcellular location">
    <subcellularLocation>
        <location evidence="1">Membrane</location>
        <topology evidence="1">Multi-pass membrane protein</topology>
    </subcellularLocation>
</comment>
<dbReference type="Gene3D" id="2.30.30.60">
    <property type="match status" value="1"/>
</dbReference>
<dbReference type="EMBL" id="BKCF01000007">
    <property type="protein sequence ID" value="GEQ87288.1"/>
    <property type="molecule type" value="Genomic_DNA"/>
</dbReference>
<keyword evidence="9" id="KW-1185">Reference proteome</keyword>
<dbReference type="InterPro" id="IPR023408">
    <property type="entry name" value="MscS_beta-dom_sf"/>
</dbReference>
<dbReference type="InterPro" id="IPR006685">
    <property type="entry name" value="MscS_channel_2nd"/>
</dbReference>
<dbReference type="Gene3D" id="1.10.287.1260">
    <property type="match status" value="1"/>
</dbReference>
<dbReference type="GO" id="GO:0008381">
    <property type="term" value="F:mechanosensitive monoatomic ion channel activity"/>
    <property type="evidence" value="ECO:0007669"/>
    <property type="project" value="InterPro"/>
</dbReference>
<dbReference type="InterPro" id="IPR045275">
    <property type="entry name" value="MscS_archaea/bacteria_type"/>
</dbReference>
<evidence type="ECO:0000256" key="5">
    <source>
        <dbReference type="ARBA" id="ARBA00023136"/>
    </source>
</evidence>
<dbReference type="SUPFAM" id="SSF50182">
    <property type="entry name" value="Sm-like ribonucleoproteins"/>
    <property type="match status" value="1"/>
</dbReference>
<comment type="similarity">
    <text evidence="2">Belongs to the MscS (TC 1.A.23) family.</text>
</comment>
<evidence type="ECO:0000256" key="1">
    <source>
        <dbReference type="ARBA" id="ARBA00004141"/>
    </source>
</evidence>
<comment type="caution">
    <text evidence="8">The sequence shown here is derived from an EMBL/GenBank/DDBJ whole genome shotgun (WGS) entry which is preliminary data.</text>
</comment>
<feature type="domain" description="Mechanosensitive ion channel MscS" evidence="7">
    <location>
        <begin position="94"/>
        <end position="159"/>
    </location>
</feature>
<evidence type="ECO:0000256" key="2">
    <source>
        <dbReference type="ARBA" id="ARBA00008017"/>
    </source>
</evidence>
<feature type="transmembrane region" description="Helical" evidence="6">
    <location>
        <begin position="45"/>
        <end position="67"/>
    </location>
</feature>
<dbReference type="Pfam" id="PF00924">
    <property type="entry name" value="MS_channel_2nd"/>
    <property type="match status" value="1"/>
</dbReference>